<evidence type="ECO:0008006" key="4">
    <source>
        <dbReference type="Google" id="ProtNLM"/>
    </source>
</evidence>
<feature type="transmembrane region" description="Helical" evidence="1">
    <location>
        <begin position="142"/>
        <end position="166"/>
    </location>
</feature>
<feature type="transmembrane region" description="Helical" evidence="1">
    <location>
        <begin position="12"/>
        <end position="32"/>
    </location>
</feature>
<feature type="transmembrane region" description="Helical" evidence="1">
    <location>
        <begin position="72"/>
        <end position="89"/>
    </location>
</feature>
<dbReference type="EMBL" id="AP027742">
    <property type="protein sequence ID" value="BDZ76109.1"/>
    <property type="molecule type" value="Genomic_DNA"/>
</dbReference>
<evidence type="ECO:0000313" key="3">
    <source>
        <dbReference type="Proteomes" id="UP001305815"/>
    </source>
</evidence>
<dbReference type="Proteomes" id="UP001305815">
    <property type="component" value="Chromosome"/>
</dbReference>
<feature type="transmembrane region" description="Helical" evidence="1">
    <location>
        <begin position="95"/>
        <end position="116"/>
    </location>
</feature>
<protein>
    <recommendedName>
        <fullName evidence="4">IrrE N-terminal-like domain-containing protein</fullName>
    </recommendedName>
</protein>
<keyword evidence="3" id="KW-1185">Reference proteome</keyword>
<dbReference type="RefSeq" id="WP_316266062.1">
    <property type="nucleotide sequence ID" value="NZ_AP027742.1"/>
</dbReference>
<keyword evidence="1" id="KW-1133">Transmembrane helix</keyword>
<evidence type="ECO:0000313" key="2">
    <source>
        <dbReference type="EMBL" id="BDZ76109.1"/>
    </source>
</evidence>
<accession>A0ABM8I0G0</accession>
<feature type="transmembrane region" description="Helical" evidence="1">
    <location>
        <begin position="44"/>
        <end position="63"/>
    </location>
</feature>
<organism evidence="2 3">
    <name type="scientific">Claveliimonas bilis</name>
    <dbReference type="NCBI Taxonomy" id="3028070"/>
    <lineage>
        <taxon>Bacteria</taxon>
        <taxon>Bacillati</taxon>
        <taxon>Bacillota</taxon>
        <taxon>Clostridia</taxon>
        <taxon>Lachnospirales</taxon>
        <taxon>Lachnospiraceae</taxon>
        <taxon>Claveliimonas</taxon>
    </lineage>
</organism>
<name>A0ABM8I0G0_9FIRM</name>
<gene>
    <name evidence="2" type="ORF">Lac1_02920</name>
</gene>
<keyword evidence="1" id="KW-0472">Membrane</keyword>
<sequence>MMNRNTYGCCEYIGETLFYTFMGFVCYGNILFRCINGMSYAQSRIILITLIITLELFGVLINLGRGRNVRSLFANIAFPFGIYATITYISLNKLLFSVVLISSSMLSIICAGITLCRKIKNKKKVKYIIVNRIRNTISCTQFFFALGLTCAMIFIGTKVLFGFSMIQSTVVATSSKELEEQTIENNIDSILLLQEKLWKKLSAQERLAVLQTVSNIERQFLGIPHELNVGVENLGEYTLGHYVEGTHEIIINLDHLMNDDASKVLESVCHEAFHAYEHCLVSVLENSPEDAKNLRLLKDAKSYAEEFSDYKEGASDYYDYYYQKCEIDAREYAEEAVADYYQRIEEYLTEKADG</sequence>
<reference evidence="3" key="1">
    <citation type="journal article" date="2023" name="Int. J. Syst. Evol. Microbiol.">
        <title>Claveliimonas bilis gen. nov., sp. nov., deoxycholic acid-producing bacteria isolated from human faeces, and reclassification of Sellimonas monacensis Zenner et al. 2021 as Claveliimonas monacensis comb. nov.</title>
        <authorList>
            <person name="Hisatomi A."/>
            <person name="Kastawa N.W.E.P.G."/>
            <person name="Song I."/>
            <person name="Ohkuma M."/>
            <person name="Fukiya S."/>
            <person name="Sakamoto M."/>
        </authorList>
    </citation>
    <scope>NUCLEOTIDE SEQUENCE [LARGE SCALE GENOMIC DNA]</scope>
    <source>
        <strain evidence="3">12BBH14</strain>
    </source>
</reference>
<evidence type="ECO:0000256" key="1">
    <source>
        <dbReference type="SAM" id="Phobius"/>
    </source>
</evidence>
<keyword evidence="1" id="KW-0812">Transmembrane</keyword>
<proteinExistence type="predicted"/>